<organism evidence="2 3">
    <name type="scientific">Streptomyces typhae</name>
    <dbReference type="NCBI Taxonomy" id="2681492"/>
    <lineage>
        <taxon>Bacteria</taxon>
        <taxon>Bacillati</taxon>
        <taxon>Actinomycetota</taxon>
        <taxon>Actinomycetes</taxon>
        <taxon>Kitasatosporales</taxon>
        <taxon>Streptomycetaceae</taxon>
        <taxon>Streptomyces</taxon>
    </lineage>
</organism>
<name>A0A6L6X4K6_9ACTN</name>
<feature type="region of interest" description="Disordered" evidence="1">
    <location>
        <begin position="263"/>
        <end position="316"/>
    </location>
</feature>
<gene>
    <name evidence="2" type="ORF">GPA10_29455</name>
</gene>
<sequence length="316" mass="33993">MAQQLAIIVLVDIGNALETNTLEGNTYLFDNMKLHGSEGQGTGDLVTAIHGAYWRDGSQATEQVLNWLPYSLGSIPPTVPRSYQSDRARQSDEQALAELEAVTAKAGAPGADPTPELDHIRQVAGRRVKTTRRTRGRLSGQKVLDVTGQVVTEATAAYSYPGPVITDIYGQAVDEKIMYPAEYGSPDLVTDGWYWSATVDSSRPGTYAYTMRIQLHKLVQRGGETLWEPVNLTCESKLLITSEPKRNGFTGAGLGWLPIAPQAAQPQTAQPQTAQPQTAQPQTPQPQTPQSAAPQPGAPQFPQSAGQPQAPATPHS</sequence>
<keyword evidence="3" id="KW-1185">Reference proteome</keyword>
<proteinExistence type="predicted"/>
<dbReference type="Proteomes" id="UP000483802">
    <property type="component" value="Unassembled WGS sequence"/>
</dbReference>
<reference evidence="2 3" key="1">
    <citation type="submission" date="2019-11" db="EMBL/GenBank/DDBJ databases">
        <title>Streptomyces typhae sp. nov., a novel endophytic actinomycete isolated from the root of cattail pollen (Typha angustifolia L.).</title>
        <authorList>
            <person name="Peng C."/>
        </authorList>
    </citation>
    <scope>NUCLEOTIDE SEQUENCE [LARGE SCALE GENOMIC DNA]</scope>
    <source>
        <strain evidence="3">p1417</strain>
    </source>
</reference>
<evidence type="ECO:0000256" key="1">
    <source>
        <dbReference type="SAM" id="MobiDB-lite"/>
    </source>
</evidence>
<feature type="compositionally biased region" description="Low complexity" evidence="1">
    <location>
        <begin position="288"/>
        <end position="316"/>
    </location>
</feature>
<dbReference type="RefSeq" id="WP_157168149.1">
    <property type="nucleotide sequence ID" value="NZ_WPNZ01000019.1"/>
</dbReference>
<protein>
    <submittedName>
        <fullName evidence="2">Uncharacterized protein</fullName>
    </submittedName>
</protein>
<evidence type="ECO:0000313" key="3">
    <source>
        <dbReference type="Proteomes" id="UP000483802"/>
    </source>
</evidence>
<dbReference type="EMBL" id="WPNZ01000019">
    <property type="protein sequence ID" value="MVO88774.1"/>
    <property type="molecule type" value="Genomic_DNA"/>
</dbReference>
<comment type="caution">
    <text evidence="2">The sequence shown here is derived from an EMBL/GenBank/DDBJ whole genome shotgun (WGS) entry which is preliminary data.</text>
</comment>
<evidence type="ECO:0000313" key="2">
    <source>
        <dbReference type="EMBL" id="MVO88774.1"/>
    </source>
</evidence>
<dbReference type="AlphaFoldDB" id="A0A6L6X4K6"/>
<accession>A0A6L6X4K6</accession>
<feature type="compositionally biased region" description="Low complexity" evidence="1">
    <location>
        <begin position="263"/>
        <end position="282"/>
    </location>
</feature>